<feature type="compositionally biased region" description="Basic and acidic residues" evidence="1">
    <location>
        <begin position="55"/>
        <end position="67"/>
    </location>
</feature>
<protein>
    <submittedName>
        <fullName evidence="2">Uncharacterized protein</fullName>
    </submittedName>
</protein>
<accession>A0AAV2JKQ0</accession>
<gene>
    <name evidence="2" type="ORF">KC01_LOCUS7698</name>
</gene>
<name>A0AAV2JKQ0_KNICA</name>
<reference evidence="2 3" key="1">
    <citation type="submission" date="2024-04" db="EMBL/GenBank/DDBJ databases">
        <authorList>
            <person name="Waldvogel A.-M."/>
            <person name="Schoenle A."/>
        </authorList>
    </citation>
    <scope>NUCLEOTIDE SEQUENCE [LARGE SCALE GENOMIC DNA]</scope>
</reference>
<evidence type="ECO:0000313" key="3">
    <source>
        <dbReference type="Proteomes" id="UP001497482"/>
    </source>
</evidence>
<dbReference type="AlphaFoldDB" id="A0AAV2JKQ0"/>
<proteinExistence type="predicted"/>
<organism evidence="2 3">
    <name type="scientific">Knipowitschia caucasica</name>
    <name type="common">Caucasian dwarf goby</name>
    <name type="synonym">Pomatoschistus caucasicus</name>
    <dbReference type="NCBI Taxonomy" id="637954"/>
    <lineage>
        <taxon>Eukaryota</taxon>
        <taxon>Metazoa</taxon>
        <taxon>Chordata</taxon>
        <taxon>Craniata</taxon>
        <taxon>Vertebrata</taxon>
        <taxon>Euteleostomi</taxon>
        <taxon>Actinopterygii</taxon>
        <taxon>Neopterygii</taxon>
        <taxon>Teleostei</taxon>
        <taxon>Neoteleostei</taxon>
        <taxon>Acanthomorphata</taxon>
        <taxon>Gobiaria</taxon>
        <taxon>Gobiiformes</taxon>
        <taxon>Gobioidei</taxon>
        <taxon>Gobiidae</taxon>
        <taxon>Gobiinae</taxon>
        <taxon>Knipowitschia</taxon>
    </lineage>
</organism>
<dbReference type="EMBL" id="OZ035834">
    <property type="protein sequence ID" value="CAL1576252.1"/>
    <property type="molecule type" value="Genomic_DNA"/>
</dbReference>
<evidence type="ECO:0000256" key="1">
    <source>
        <dbReference type="SAM" id="MobiDB-lite"/>
    </source>
</evidence>
<keyword evidence="3" id="KW-1185">Reference proteome</keyword>
<sequence length="96" mass="10431">MASSTRTSRKASAAERCGRSYARTVDAGVRLEASGHKRTRGDTRHQRPAQICRGRVREVSHNRESPRGRAQSITAAHPFCACAPRGFPLMPSSASP</sequence>
<dbReference type="Proteomes" id="UP001497482">
    <property type="component" value="Chromosome 12"/>
</dbReference>
<evidence type="ECO:0000313" key="2">
    <source>
        <dbReference type="EMBL" id="CAL1576252.1"/>
    </source>
</evidence>
<feature type="region of interest" description="Disordered" evidence="1">
    <location>
        <begin position="24"/>
        <end position="72"/>
    </location>
</feature>